<keyword evidence="2" id="KW-0238">DNA-binding</keyword>
<reference evidence="5 6" key="1">
    <citation type="submission" date="2017-10" db="EMBL/GenBank/DDBJ databases">
        <title>Novel microbial diversity and functional potential in the marine mammal oral microbiome.</title>
        <authorList>
            <person name="Dudek N.K."/>
            <person name="Sun C.L."/>
            <person name="Burstein D."/>
            <person name="Kantor R.S."/>
            <person name="Aliaga Goltsman D.S."/>
            <person name="Bik E.M."/>
            <person name="Thomas B.C."/>
            <person name="Banfield J.F."/>
            <person name="Relman D.A."/>
        </authorList>
    </citation>
    <scope>NUCLEOTIDE SEQUENCE [LARGE SCALE GENOMIC DNA]</scope>
    <source>
        <strain evidence="5">DOLJORAL78_47_16</strain>
    </source>
</reference>
<evidence type="ECO:0000256" key="3">
    <source>
        <dbReference type="ARBA" id="ARBA00023163"/>
    </source>
</evidence>
<dbReference type="Pfam" id="PF08220">
    <property type="entry name" value="HTH_DeoR"/>
    <property type="match status" value="1"/>
</dbReference>
<name>A0A2G6KGJ6_9BACT</name>
<dbReference type="Pfam" id="PF00455">
    <property type="entry name" value="DeoRC"/>
    <property type="match status" value="1"/>
</dbReference>
<dbReference type="InterPro" id="IPR014036">
    <property type="entry name" value="DeoR-like_C"/>
</dbReference>
<keyword evidence="1" id="KW-0805">Transcription regulation</keyword>
<dbReference type="GO" id="GO:0003677">
    <property type="term" value="F:DNA binding"/>
    <property type="evidence" value="ECO:0007669"/>
    <property type="project" value="UniProtKB-KW"/>
</dbReference>
<dbReference type="SUPFAM" id="SSF100950">
    <property type="entry name" value="NagB/RpiA/CoA transferase-like"/>
    <property type="match status" value="1"/>
</dbReference>
<proteinExistence type="predicted"/>
<evidence type="ECO:0000259" key="4">
    <source>
        <dbReference type="PROSITE" id="PS51000"/>
    </source>
</evidence>
<dbReference type="SMART" id="SM01134">
    <property type="entry name" value="DeoRC"/>
    <property type="match status" value="1"/>
</dbReference>
<feature type="domain" description="HTH deoR-type" evidence="4">
    <location>
        <begin position="3"/>
        <end position="58"/>
    </location>
</feature>
<dbReference type="PANTHER" id="PTHR30363:SF8">
    <property type="entry name" value="DEOXYRIBOSE OPERON REPRESSOR"/>
    <property type="match status" value="1"/>
</dbReference>
<dbReference type="SMART" id="SM00420">
    <property type="entry name" value="HTH_DEOR"/>
    <property type="match status" value="1"/>
</dbReference>
<dbReference type="InterPro" id="IPR036388">
    <property type="entry name" value="WH-like_DNA-bd_sf"/>
</dbReference>
<protein>
    <recommendedName>
        <fullName evidence="4">HTH deoR-type domain-containing protein</fullName>
    </recommendedName>
</protein>
<dbReference type="Gene3D" id="1.10.10.10">
    <property type="entry name" value="Winged helix-like DNA-binding domain superfamily/Winged helix DNA-binding domain"/>
    <property type="match status" value="1"/>
</dbReference>
<dbReference type="InterPro" id="IPR050313">
    <property type="entry name" value="Carb_Metab_HTH_regulators"/>
</dbReference>
<evidence type="ECO:0000313" key="5">
    <source>
        <dbReference type="EMBL" id="PIE34788.1"/>
    </source>
</evidence>
<dbReference type="InterPro" id="IPR018356">
    <property type="entry name" value="Tscrpt_reg_HTH_DeoR_CS"/>
</dbReference>
<sequence length="258" mass="29493">MDKNQRIKHIINTLQVKNVVNIKELTKQFNVSEMTIRRDLNLLVDDRVVELIPGGAILRIDDRAENDEEKYLITLEETKRTREKIKIGKKAASLVEANDTIILDVGSTTEYMTKFIREEFPVTILCYALNILVEIYRKKQCHPIFAGGYFHEDTLMFESQDGINLIKKIRVDKAFISVAGVSEQLGVTCVNPYEIETKRAALQSAKTKILIADSTKFGKVRIGYFADLQEFDIVITDSEISAEYIEIIRARGLKLYIV</sequence>
<dbReference type="PROSITE" id="PS51000">
    <property type="entry name" value="HTH_DEOR_2"/>
    <property type="match status" value="1"/>
</dbReference>
<evidence type="ECO:0000256" key="1">
    <source>
        <dbReference type="ARBA" id="ARBA00023015"/>
    </source>
</evidence>
<dbReference type="EMBL" id="PDSK01000076">
    <property type="protein sequence ID" value="PIE34788.1"/>
    <property type="molecule type" value="Genomic_DNA"/>
</dbReference>
<dbReference type="Proteomes" id="UP000230821">
    <property type="component" value="Unassembled WGS sequence"/>
</dbReference>
<dbReference type="AlphaFoldDB" id="A0A2G6KGJ6"/>
<evidence type="ECO:0000313" key="6">
    <source>
        <dbReference type="Proteomes" id="UP000230821"/>
    </source>
</evidence>
<comment type="caution">
    <text evidence="5">The sequence shown here is derived from an EMBL/GenBank/DDBJ whole genome shotgun (WGS) entry which is preliminary data.</text>
</comment>
<dbReference type="Gene3D" id="3.40.50.1360">
    <property type="match status" value="1"/>
</dbReference>
<dbReference type="SUPFAM" id="SSF46785">
    <property type="entry name" value="Winged helix' DNA-binding domain"/>
    <property type="match status" value="1"/>
</dbReference>
<dbReference type="PRINTS" id="PR00037">
    <property type="entry name" value="HTHLACR"/>
</dbReference>
<organism evidence="5 6">
    <name type="scientific">candidate division KSB3 bacterium</name>
    <dbReference type="NCBI Taxonomy" id="2044937"/>
    <lineage>
        <taxon>Bacteria</taxon>
        <taxon>candidate division KSB3</taxon>
    </lineage>
</organism>
<accession>A0A2G6KGJ6</accession>
<dbReference type="InterPro" id="IPR037171">
    <property type="entry name" value="NagB/RpiA_transferase-like"/>
</dbReference>
<dbReference type="GO" id="GO:0003700">
    <property type="term" value="F:DNA-binding transcription factor activity"/>
    <property type="evidence" value="ECO:0007669"/>
    <property type="project" value="InterPro"/>
</dbReference>
<keyword evidence="3" id="KW-0804">Transcription</keyword>
<evidence type="ECO:0000256" key="2">
    <source>
        <dbReference type="ARBA" id="ARBA00023125"/>
    </source>
</evidence>
<gene>
    <name evidence="5" type="ORF">CSA56_06820</name>
</gene>
<dbReference type="InterPro" id="IPR036390">
    <property type="entry name" value="WH_DNA-bd_sf"/>
</dbReference>
<dbReference type="PANTHER" id="PTHR30363">
    <property type="entry name" value="HTH-TYPE TRANSCRIPTIONAL REGULATOR SRLR-RELATED"/>
    <property type="match status" value="1"/>
</dbReference>
<dbReference type="PROSITE" id="PS00894">
    <property type="entry name" value="HTH_DEOR_1"/>
    <property type="match status" value="1"/>
</dbReference>
<dbReference type="InterPro" id="IPR001034">
    <property type="entry name" value="DeoR_HTH"/>
</dbReference>